<evidence type="ECO:0000256" key="6">
    <source>
        <dbReference type="SAM" id="Phobius"/>
    </source>
</evidence>
<evidence type="ECO:0000256" key="1">
    <source>
        <dbReference type="ARBA" id="ARBA00004651"/>
    </source>
</evidence>
<evidence type="ECO:0000256" key="2">
    <source>
        <dbReference type="ARBA" id="ARBA00022475"/>
    </source>
</evidence>
<dbReference type="GO" id="GO:0015171">
    <property type="term" value="F:amino acid transmembrane transporter activity"/>
    <property type="evidence" value="ECO:0007669"/>
    <property type="project" value="TreeGrafter"/>
</dbReference>
<keyword evidence="3 6" id="KW-0812">Transmembrane</keyword>
<keyword evidence="2" id="KW-1003">Cell membrane</keyword>
<feature type="transmembrane region" description="Helical" evidence="6">
    <location>
        <begin position="6"/>
        <end position="28"/>
    </location>
</feature>
<evidence type="ECO:0000256" key="4">
    <source>
        <dbReference type="ARBA" id="ARBA00022989"/>
    </source>
</evidence>
<dbReference type="OrthoDB" id="9807053at2"/>
<feature type="transmembrane region" description="Helical" evidence="6">
    <location>
        <begin position="191"/>
        <end position="207"/>
    </location>
</feature>
<feature type="transmembrane region" description="Helical" evidence="6">
    <location>
        <begin position="146"/>
        <end position="171"/>
    </location>
</feature>
<dbReference type="RefSeq" id="WP_094408183.1">
    <property type="nucleotide sequence ID" value="NZ_BMJZ01000006.1"/>
</dbReference>
<dbReference type="Pfam" id="PF01810">
    <property type="entry name" value="LysE"/>
    <property type="match status" value="1"/>
</dbReference>
<dbReference type="Proteomes" id="UP000216361">
    <property type="component" value="Unassembled WGS sequence"/>
</dbReference>
<organism evidence="7 8">
    <name type="scientific">Elstera cyanobacteriorum</name>
    <dbReference type="NCBI Taxonomy" id="2022747"/>
    <lineage>
        <taxon>Bacteria</taxon>
        <taxon>Pseudomonadati</taxon>
        <taxon>Pseudomonadota</taxon>
        <taxon>Alphaproteobacteria</taxon>
        <taxon>Rhodospirillales</taxon>
        <taxon>Rhodospirillaceae</taxon>
        <taxon>Elstera</taxon>
    </lineage>
</organism>
<dbReference type="InterPro" id="IPR001123">
    <property type="entry name" value="LeuE-type"/>
</dbReference>
<dbReference type="PANTHER" id="PTHR30086">
    <property type="entry name" value="ARGININE EXPORTER PROTEIN ARGO"/>
    <property type="match status" value="1"/>
</dbReference>
<dbReference type="PIRSF" id="PIRSF006324">
    <property type="entry name" value="LeuE"/>
    <property type="match status" value="1"/>
</dbReference>
<dbReference type="GO" id="GO:0005886">
    <property type="term" value="C:plasma membrane"/>
    <property type="evidence" value="ECO:0007669"/>
    <property type="project" value="UniProtKB-SubCell"/>
</dbReference>
<evidence type="ECO:0000256" key="5">
    <source>
        <dbReference type="ARBA" id="ARBA00023136"/>
    </source>
</evidence>
<feature type="transmembrane region" description="Helical" evidence="6">
    <location>
        <begin position="109"/>
        <end position="134"/>
    </location>
</feature>
<dbReference type="PANTHER" id="PTHR30086:SF20">
    <property type="entry name" value="ARGININE EXPORTER PROTEIN ARGO-RELATED"/>
    <property type="match status" value="1"/>
</dbReference>
<comment type="caution">
    <text evidence="7">The sequence shown here is derived from an EMBL/GenBank/DDBJ whole genome shotgun (WGS) entry which is preliminary data.</text>
</comment>
<keyword evidence="8" id="KW-1185">Reference proteome</keyword>
<feature type="transmembrane region" description="Helical" evidence="6">
    <location>
        <begin position="40"/>
        <end position="64"/>
    </location>
</feature>
<sequence>MPLETLVLFAGACLMLALTPGPDMLYVLSRSIAQGPAAGLVSVAGFNLGIVVHAFAAAFGLAGLVAAAPLAYALIQYAGAAYLAWLAYQTFRSPDLPFLAKSNAPKAALGLIFRQALIGNLLNPKLILFFVALFPQFLNHRGDRPLLPQVLVMVLVLIGIGSIVNGSIALLGGRFGAFMRTRPSFQRVQKYLLGTVFAGLAVRLALGRSN</sequence>
<evidence type="ECO:0000313" key="8">
    <source>
        <dbReference type="Proteomes" id="UP000216361"/>
    </source>
</evidence>
<keyword evidence="4 6" id="KW-1133">Transmembrane helix</keyword>
<keyword evidence="5 6" id="KW-0472">Membrane</keyword>
<comment type="subcellular location">
    <subcellularLocation>
        <location evidence="1">Cell membrane</location>
        <topology evidence="1">Multi-pass membrane protein</topology>
    </subcellularLocation>
</comment>
<dbReference type="AlphaFoldDB" id="A0A255XTS3"/>
<evidence type="ECO:0000313" key="7">
    <source>
        <dbReference type="EMBL" id="OYQ19764.1"/>
    </source>
</evidence>
<accession>A0A255XTS3</accession>
<gene>
    <name evidence="7" type="ORF">CHR90_06480</name>
</gene>
<reference evidence="7 8" key="1">
    <citation type="submission" date="2017-07" db="EMBL/GenBank/DDBJ databases">
        <title>Elstera cyanobacteriorum sp. nov., a novel bacterium isolated from cyanobacterial aggregates in a eutrophic lake.</title>
        <authorList>
            <person name="Cai H."/>
        </authorList>
    </citation>
    <scope>NUCLEOTIDE SEQUENCE [LARGE SCALE GENOMIC DNA]</scope>
    <source>
        <strain evidence="7 8">TH019</strain>
    </source>
</reference>
<protein>
    <recommendedName>
        <fullName evidence="9">Threonine transporter RhtB</fullName>
    </recommendedName>
</protein>
<evidence type="ECO:0008006" key="9">
    <source>
        <dbReference type="Google" id="ProtNLM"/>
    </source>
</evidence>
<proteinExistence type="predicted"/>
<name>A0A255XTS3_9PROT</name>
<feature type="transmembrane region" description="Helical" evidence="6">
    <location>
        <begin position="70"/>
        <end position="88"/>
    </location>
</feature>
<evidence type="ECO:0000256" key="3">
    <source>
        <dbReference type="ARBA" id="ARBA00022692"/>
    </source>
</evidence>
<dbReference type="EMBL" id="NOXS01000030">
    <property type="protein sequence ID" value="OYQ19764.1"/>
    <property type="molecule type" value="Genomic_DNA"/>
</dbReference>